<evidence type="ECO:0000256" key="2">
    <source>
        <dbReference type="SAM" id="MobiDB-lite"/>
    </source>
</evidence>
<keyword evidence="1" id="KW-0862">Zinc</keyword>
<evidence type="ECO:0000313" key="4">
    <source>
        <dbReference type="Ensembl" id="ENSCSAVP00000018603.1"/>
    </source>
</evidence>
<dbReference type="AlphaFoldDB" id="H2ZLY7"/>
<proteinExistence type="predicted"/>
<protein>
    <recommendedName>
        <fullName evidence="3">C2H2-type domain-containing protein</fullName>
    </recommendedName>
</protein>
<accession>H2ZLY7</accession>
<keyword evidence="5" id="KW-1185">Reference proteome</keyword>
<organism evidence="4 5">
    <name type="scientific">Ciona savignyi</name>
    <name type="common">Pacific transparent sea squirt</name>
    <dbReference type="NCBI Taxonomy" id="51511"/>
    <lineage>
        <taxon>Eukaryota</taxon>
        <taxon>Metazoa</taxon>
        <taxon>Chordata</taxon>
        <taxon>Tunicata</taxon>
        <taxon>Ascidiacea</taxon>
        <taxon>Phlebobranchia</taxon>
        <taxon>Cionidae</taxon>
        <taxon>Ciona</taxon>
    </lineage>
</organism>
<name>H2ZLY7_CIOSA</name>
<dbReference type="HOGENOM" id="CLU_122189_0_0_1"/>
<dbReference type="InterPro" id="IPR036236">
    <property type="entry name" value="Znf_C2H2_sf"/>
</dbReference>
<dbReference type="SUPFAM" id="SSF57667">
    <property type="entry name" value="beta-beta-alpha zinc fingers"/>
    <property type="match status" value="1"/>
</dbReference>
<feature type="region of interest" description="Disordered" evidence="2">
    <location>
        <begin position="155"/>
        <end position="176"/>
    </location>
</feature>
<dbReference type="InParanoid" id="H2ZLY7"/>
<dbReference type="Gene3D" id="3.30.160.60">
    <property type="entry name" value="Classic Zinc Finger"/>
    <property type="match status" value="1"/>
</dbReference>
<dbReference type="GO" id="GO:0008270">
    <property type="term" value="F:zinc ion binding"/>
    <property type="evidence" value="ECO:0007669"/>
    <property type="project" value="UniProtKB-KW"/>
</dbReference>
<reference evidence="4" key="2">
    <citation type="submission" date="2025-08" db="UniProtKB">
        <authorList>
            <consortium name="Ensembl"/>
        </authorList>
    </citation>
    <scope>IDENTIFICATION</scope>
</reference>
<feature type="domain" description="C2H2-type" evidence="3">
    <location>
        <begin position="78"/>
        <end position="108"/>
    </location>
</feature>
<feature type="region of interest" description="Disordered" evidence="2">
    <location>
        <begin position="108"/>
        <end position="132"/>
    </location>
</feature>
<evidence type="ECO:0000313" key="5">
    <source>
        <dbReference type="Proteomes" id="UP000007875"/>
    </source>
</evidence>
<sequence length="192" mass="21705">MNMLAGPNQSGVYTVSINPSVATHVITQPSGVPVPPLSIITQPNQQIAQRRMPQIMQAGQVVNLSSPVRSTTQVTKPYTCTHCQKTLSSRYNVVRHEKICKSNTAAQNLQQDQPQLPQSQQPHQQQPAHQQQMDVKNPFQCYFCHKTGFSSQESVSKHQKKCKNNPSNQVQREHHEHGRRVHICKYCAKEFS</sequence>
<dbReference type="InterPro" id="IPR013087">
    <property type="entry name" value="Znf_C2H2_type"/>
</dbReference>
<dbReference type="Proteomes" id="UP000007875">
    <property type="component" value="Unassembled WGS sequence"/>
</dbReference>
<reference evidence="4" key="3">
    <citation type="submission" date="2025-09" db="UniProtKB">
        <authorList>
            <consortium name="Ensembl"/>
        </authorList>
    </citation>
    <scope>IDENTIFICATION</scope>
</reference>
<keyword evidence="1" id="KW-0863">Zinc-finger</keyword>
<evidence type="ECO:0000259" key="3">
    <source>
        <dbReference type="PROSITE" id="PS50157"/>
    </source>
</evidence>
<dbReference type="OMA" id="HICKYCA"/>
<keyword evidence="1" id="KW-0479">Metal-binding</keyword>
<reference evidence="5" key="1">
    <citation type="submission" date="2003-08" db="EMBL/GenBank/DDBJ databases">
        <authorList>
            <person name="Birren B."/>
            <person name="Nusbaum C."/>
            <person name="Abebe A."/>
            <person name="Abouelleil A."/>
            <person name="Adekoya E."/>
            <person name="Ait-zahra M."/>
            <person name="Allen N."/>
            <person name="Allen T."/>
            <person name="An P."/>
            <person name="Anderson M."/>
            <person name="Anderson S."/>
            <person name="Arachchi H."/>
            <person name="Armbruster J."/>
            <person name="Bachantsang P."/>
            <person name="Baldwin J."/>
            <person name="Barry A."/>
            <person name="Bayul T."/>
            <person name="Blitshsteyn B."/>
            <person name="Bloom T."/>
            <person name="Blye J."/>
            <person name="Boguslavskiy L."/>
            <person name="Borowsky M."/>
            <person name="Boukhgalter B."/>
            <person name="Brunache A."/>
            <person name="Butler J."/>
            <person name="Calixte N."/>
            <person name="Calvo S."/>
            <person name="Camarata J."/>
            <person name="Campo K."/>
            <person name="Chang J."/>
            <person name="Cheshatsang Y."/>
            <person name="Citroen M."/>
            <person name="Collymore A."/>
            <person name="Considine T."/>
            <person name="Cook A."/>
            <person name="Cooke P."/>
            <person name="Corum B."/>
            <person name="Cuomo C."/>
            <person name="David R."/>
            <person name="Dawoe T."/>
            <person name="Degray S."/>
            <person name="Dodge S."/>
            <person name="Dooley K."/>
            <person name="Dorje P."/>
            <person name="Dorjee K."/>
            <person name="Dorris L."/>
            <person name="Duffey N."/>
            <person name="Dupes A."/>
            <person name="Elkins T."/>
            <person name="Engels R."/>
            <person name="Erickson J."/>
            <person name="Farina A."/>
            <person name="Faro S."/>
            <person name="Ferreira P."/>
            <person name="Fischer H."/>
            <person name="Fitzgerald M."/>
            <person name="Foley K."/>
            <person name="Gage D."/>
            <person name="Galagan J."/>
            <person name="Gearin G."/>
            <person name="Gnerre S."/>
            <person name="Gnirke A."/>
            <person name="Goyette A."/>
            <person name="Graham J."/>
            <person name="Grandbois E."/>
            <person name="Gyaltsen K."/>
            <person name="Hafez N."/>
            <person name="Hagopian D."/>
            <person name="Hagos B."/>
            <person name="Hall J."/>
            <person name="Hatcher B."/>
            <person name="Heller A."/>
            <person name="Higgins H."/>
            <person name="Honan T."/>
            <person name="Horn A."/>
            <person name="Houde N."/>
            <person name="Hughes L."/>
            <person name="Hulme W."/>
            <person name="Husby E."/>
            <person name="Iliev I."/>
            <person name="Jaffe D."/>
            <person name="Jones C."/>
            <person name="Kamal M."/>
            <person name="Kamat A."/>
            <person name="Kamvysselis M."/>
            <person name="Karlsson E."/>
            <person name="Kells C."/>
            <person name="Kieu A."/>
            <person name="Kisner P."/>
            <person name="Kodira C."/>
            <person name="Kulbokas E."/>
            <person name="Labutti K."/>
            <person name="Lama D."/>
            <person name="Landers T."/>
            <person name="Leger J."/>
            <person name="Levine S."/>
            <person name="Lewis D."/>
            <person name="Lewis T."/>
            <person name="Lindblad-toh K."/>
            <person name="Liu X."/>
            <person name="Lokyitsang T."/>
            <person name="Lokyitsang Y."/>
            <person name="Lucien O."/>
            <person name="Lui A."/>
            <person name="Ma L.J."/>
            <person name="Mabbitt R."/>
            <person name="Macdonald J."/>
            <person name="Maclean C."/>
            <person name="Major J."/>
            <person name="Manning J."/>
            <person name="Marabella R."/>
            <person name="Maru K."/>
            <person name="Matthews C."/>
            <person name="Mauceli E."/>
            <person name="Mccarthy M."/>
            <person name="Mcdonough S."/>
            <person name="Mcghee T."/>
            <person name="Meldrim J."/>
            <person name="Meneus L."/>
            <person name="Mesirov J."/>
            <person name="Mihalev A."/>
            <person name="Mihova T."/>
            <person name="Mikkelsen T."/>
            <person name="Mlenga V."/>
            <person name="Moru K."/>
            <person name="Mozes J."/>
            <person name="Mulrain L."/>
            <person name="Munson G."/>
            <person name="Naylor J."/>
            <person name="Newes C."/>
            <person name="Nguyen C."/>
            <person name="Nguyen N."/>
            <person name="Nguyen T."/>
            <person name="Nicol R."/>
            <person name="Nielsen C."/>
            <person name="Nizzari M."/>
            <person name="Norbu C."/>
            <person name="Norbu N."/>
            <person name="O'donnell P."/>
            <person name="Okoawo O."/>
            <person name="O'leary S."/>
            <person name="Omotosho B."/>
            <person name="O'neill K."/>
            <person name="Osman S."/>
            <person name="Parker S."/>
            <person name="Perrin D."/>
            <person name="Phunkhang P."/>
            <person name="Piqani B."/>
            <person name="Purcell S."/>
            <person name="Rachupka T."/>
            <person name="Ramasamy U."/>
            <person name="Rameau R."/>
            <person name="Ray V."/>
            <person name="Raymond C."/>
            <person name="Retta R."/>
            <person name="Richardson S."/>
            <person name="Rise C."/>
            <person name="Rodriguez J."/>
            <person name="Rogers J."/>
            <person name="Rogov P."/>
            <person name="Rutman M."/>
            <person name="Schupbach R."/>
            <person name="Seaman C."/>
            <person name="Settipalli S."/>
            <person name="Sharpe T."/>
            <person name="Sheridan J."/>
            <person name="Sherpa N."/>
            <person name="Shi J."/>
            <person name="Smirnov S."/>
            <person name="Smith C."/>
            <person name="Sougnez C."/>
            <person name="Spencer B."/>
            <person name="Stalker J."/>
            <person name="Stange-thomann N."/>
            <person name="Stavropoulos S."/>
            <person name="Stetson K."/>
            <person name="Stone C."/>
            <person name="Stone S."/>
            <person name="Stubbs M."/>
            <person name="Talamas J."/>
            <person name="Tchuinga P."/>
            <person name="Tenzing P."/>
            <person name="Tesfaye S."/>
            <person name="Theodore J."/>
            <person name="Thoulutsang Y."/>
            <person name="Topham K."/>
            <person name="Towey S."/>
            <person name="Tsamla T."/>
            <person name="Tsomo N."/>
            <person name="Vallee D."/>
            <person name="Vassiliev H."/>
            <person name="Venkataraman V."/>
            <person name="Vinson J."/>
            <person name="Vo A."/>
            <person name="Wade C."/>
            <person name="Wang S."/>
            <person name="Wangchuk T."/>
            <person name="Wangdi T."/>
            <person name="Whittaker C."/>
            <person name="Wilkinson J."/>
            <person name="Wu Y."/>
            <person name="Wyman D."/>
            <person name="Yadav S."/>
            <person name="Yang S."/>
            <person name="Yang X."/>
            <person name="Yeager S."/>
            <person name="Yee E."/>
            <person name="Young G."/>
            <person name="Zainoun J."/>
            <person name="Zembeck L."/>
            <person name="Zimmer A."/>
            <person name="Zody M."/>
            <person name="Lander E."/>
        </authorList>
    </citation>
    <scope>NUCLEOTIDE SEQUENCE [LARGE SCALE GENOMIC DNA]</scope>
</reference>
<dbReference type="Ensembl" id="ENSCSAVT00000018805.1">
    <property type="protein sequence ID" value="ENSCSAVP00000018603.1"/>
    <property type="gene ID" value="ENSCSAVG00000010933.1"/>
</dbReference>
<dbReference type="GeneTree" id="ENSGT00660000096909"/>
<dbReference type="PROSITE" id="PS50157">
    <property type="entry name" value="ZINC_FINGER_C2H2_2"/>
    <property type="match status" value="1"/>
</dbReference>
<evidence type="ECO:0000256" key="1">
    <source>
        <dbReference type="PROSITE-ProRule" id="PRU00042"/>
    </source>
</evidence>